<dbReference type="EMBL" id="VKKY01000001">
    <property type="protein sequence ID" value="KAA3440761.1"/>
    <property type="molecule type" value="Genomic_DNA"/>
</dbReference>
<reference evidence="1 2" key="1">
    <citation type="submission" date="2019-07" db="EMBL/GenBank/DDBJ databases">
        <title>Rufibacter sp. nov., isolated from lake sediment.</title>
        <authorList>
            <person name="Qu J.-H."/>
        </authorList>
    </citation>
    <scope>NUCLEOTIDE SEQUENCE [LARGE SCALE GENOMIC DNA]</scope>
    <source>
        <strain evidence="1 2">NBS58-1</strain>
    </source>
</reference>
<sequence>MKLRSKILLALWVLLPLVTAGYFLEKRYGKPSPEEYQERAAERVRELSASKELQNGDLIFHTSRSAQSQAIQVATKSKYSHCGIVYQEGGNYFVYEAVQPVSTTPLAKWIARGEGGHFVVKRLKKADEVLTPSVLAKMKQEGQKLAGKDYDLTFEWSDDKIYCSELIWKVYQRAAGIEIGKLEKLKDFDLSAKPVQAKMRERYGRNIPYEENVISPASMFASDLLVTVVEK</sequence>
<name>A0A5B6TK01_9BACT</name>
<dbReference type="InterPro" id="IPR024453">
    <property type="entry name" value="Peptidase_C92"/>
</dbReference>
<accession>A0A5B6TK01</accession>
<dbReference type="AlphaFoldDB" id="A0A5B6TK01"/>
<keyword evidence="2" id="KW-1185">Reference proteome</keyword>
<proteinExistence type="predicted"/>
<dbReference type="NCBIfam" id="NF007458">
    <property type="entry name" value="PRK10030.1"/>
    <property type="match status" value="1"/>
</dbReference>
<protein>
    <submittedName>
        <fullName evidence="1">YiiX family permuted papain-like enzyme</fullName>
    </submittedName>
</protein>
<evidence type="ECO:0000313" key="1">
    <source>
        <dbReference type="EMBL" id="KAA3440761.1"/>
    </source>
</evidence>
<dbReference type="RefSeq" id="WP_149090390.1">
    <property type="nucleotide sequence ID" value="NZ_VKKY01000001.1"/>
</dbReference>
<evidence type="ECO:0000313" key="2">
    <source>
        <dbReference type="Proteomes" id="UP000324133"/>
    </source>
</evidence>
<comment type="caution">
    <text evidence="1">The sequence shown here is derived from an EMBL/GenBank/DDBJ whole genome shotgun (WGS) entry which is preliminary data.</text>
</comment>
<dbReference type="OrthoDB" id="195541at2"/>
<dbReference type="Gene3D" id="3.90.1720.10">
    <property type="entry name" value="endopeptidase domain like (from Nostoc punctiforme)"/>
    <property type="match status" value="1"/>
</dbReference>
<dbReference type="SUPFAM" id="SSF54001">
    <property type="entry name" value="Cysteine proteinases"/>
    <property type="match status" value="1"/>
</dbReference>
<dbReference type="InterPro" id="IPR038765">
    <property type="entry name" value="Papain-like_cys_pep_sf"/>
</dbReference>
<organism evidence="1 2">
    <name type="scientific">Rufibacter hautae</name>
    <dbReference type="NCBI Taxonomy" id="2595005"/>
    <lineage>
        <taxon>Bacteria</taxon>
        <taxon>Pseudomonadati</taxon>
        <taxon>Bacteroidota</taxon>
        <taxon>Cytophagia</taxon>
        <taxon>Cytophagales</taxon>
        <taxon>Hymenobacteraceae</taxon>
        <taxon>Rufibacter</taxon>
    </lineage>
</organism>
<dbReference type="Pfam" id="PF05708">
    <property type="entry name" value="Peptidase_C92"/>
    <property type="match status" value="1"/>
</dbReference>
<gene>
    <name evidence="1" type="ORF">FOA19_08980</name>
</gene>
<dbReference type="Proteomes" id="UP000324133">
    <property type="component" value="Unassembled WGS sequence"/>
</dbReference>